<feature type="signal peptide" evidence="12">
    <location>
        <begin position="1"/>
        <end position="19"/>
    </location>
</feature>
<feature type="region of interest" description="Disordered" evidence="10">
    <location>
        <begin position="409"/>
        <end position="436"/>
    </location>
</feature>
<dbReference type="PROSITE" id="PS50835">
    <property type="entry name" value="IG_LIKE"/>
    <property type="match status" value="2"/>
</dbReference>
<dbReference type="GO" id="GO:0050852">
    <property type="term" value="P:T cell receptor signaling pathway"/>
    <property type="evidence" value="ECO:0007669"/>
    <property type="project" value="TreeGrafter"/>
</dbReference>
<dbReference type="GO" id="GO:1903037">
    <property type="term" value="P:regulation of leukocyte cell-cell adhesion"/>
    <property type="evidence" value="ECO:0007669"/>
    <property type="project" value="UniProtKB-ARBA"/>
</dbReference>
<evidence type="ECO:0000256" key="1">
    <source>
        <dbReference type="ARBA" id="ARBA00004370"/>
    </source>
</evidence>
<evidence type="ECO:0000256" key="5">
    <source>
        <dbReference type="ARBA" id="ARBA00023136"/>
    </source>
</evidence>
<feature type="compositionally biased region" description="Basic and acidic residues" evidence="10">
    <location>
        <begin position="409"/>
        <end position="423"/>
    </location>
</feature>
<dbReference type="FunFam" id="2.60.40.10:FF:000088">
    <property type="entry name" value="Butyrophilin subfamily 1 member A1"/>
    <property type="match status" value="1"/>
</dbReference>
<evidence type="ECO:0000256" key="8">
    <source>
        <dbReference type="ARBA" id="ARBA00023319"/>
    </source>
</evidence>
<evidence type="ECO:0000256" key="10">
    <source>
        <dbReference type="SAM" id="MobiDB-lite"/>
    </source>
</evidence>
<comment type="subcellular location">
    <subcellularLocation>
        <location evidence="1">Membrane</location>
    </subcellularLocation>
</comment>
<dbReference type="InterPro" id="IPR050504">
    <property type="entry name" value="IgSF_BTN/MOG"/>
</dbReference>
<evidence type="ECO:0000256" key="7">
    <source>
        <dbReference type="ARBA" id="ARBA00023180"/>
    </source>
</evidence>
<feature type="chain" id="PRO_5018631108" evidence="12">
    <location>
        <begin position="20"/>
        <end position="436"/>
    </location>
</feature>
<name>A0A3Q2ZJB3_KRYMA</name>
<comment type="similarity">
    <text evidence="9">Belongs to the SKINT family.</text>
</comment>
<evidence type="ECO:0000313" key="14">
    <source>
        <dbReference type="Ensembl" id="ENSKMAP00000002905.1"/>
    </source>
</evidence>
<keyword evidence="2 11" id="KW-0812">Transmembrane</keyword>
<accession>A0A3Q2ZJB3</accession>
<dbReference type="FunFam" id="2.60.40.10:FF:000142">
    <property type="entry name" value="V-set domain-containing T-cell activation inhibitor 1"/>
    <property type="match status" value="1"/>
</dbReference>
<evidence type="ECO:0000256" key="6">
    <source>
        <dbReference type="ARBA" id="ARBA00023157"/>
    </source>
</evidence>
<dbReference type="InterPro" id="IPR007110">
    <property type="entry name" value="Ig-like_dom"/>
</dbReference>
<organism evidence="14 15">
    <name type="scientific">Kryptolebias marmoratus</name>
    <name type="common">Mangrove killifish</name>
    <name type="synonym">Rivulus marmoratus</name>
    <dbReference type="NCBI Taxonomy" id="37003"/>
    <lineage>
        <taxon>Eukaryota</taxon>
        <taxon>Metazoa</taxon>
        <taxon>Chordata</taxon>
        <taxon>Craniata</taxon>
        <taxon>Vertebrata</taxon>
        <taxon>Euteleostomi</taxon>
        <taxon>Actinopterygii</taxon>
        <taxon>Neopterygii</taxon>
        <taxon>Teleostei</taxon>
        <taxon>Neoteleostei</taxon>
        <taxon>Acanthomorphata</taxon>
        <taxon>Ovalentaria</taxon>
        <taxon>Atherinomorphae</taxon>
        <taxon>Cyprinodontiformes</taxon>
        <taxon>Rivulidae</taxon>
        <taxon>Kryptolebias</taxon>
    </lineage>
</organism>
<evidence type="ECO:0000256" key="11">
    <source>
        <dbReference type="SAM" id="Phobius"/>
    </source>
</evidence>
<feature type="domain" description="Ig-like" evidence="13">
    <location>
        <begin position="118"/>
        <end position="224"/>
    </location>
</feature>
<evidence type="ECO:0000313" key="15">
    <source>
        <dbReference type="Proteomes" id="UP000264800"/>
    </source>
</evidence>
<dbReference type="InterPro" id="IPR036179">
    <property type="entry name" value="Ig-like_dom_sf"/>
</dbReference>
<protein>
    <submittedName>
        <fullName evidence="14">Butyrophilin subfamily 2 member A1-like</fullName>
    </submittedName>
</protein>
<dbReference type="GO" id="GO:0009897">
    <property type="term" value="C:external side of plasma membrane"/>
    <property type="evidence" value="ECO:0007669"/>
    <property type="project" value="TreeGrafter"/>
</dbReference>
<dbReference type="OMA" id="XNIMSAG"/>
<evidence type="ECO:0000256" key="3">
    <source>
        <dbReference type="ARBA" id="ARBA00022729"/>
    </source>
</evidence>
<evidence type="ECO:0000259" key="13">
    <source>
        <dbReference type="PROSITE" id="PS50835"/>
    </source>
</evidence>
<evidence type="ECO:0000256" key="4">
    <source>
        <dbReference type="ARBA" id="ARBA00022989"/>
    </source>
</evidence>
<feature type="domain" description="Ig-like" evidence="13">
    <location>
        <begin position="24"/>
        <end position="117"/>
    </location>
</feature>
<dbReference type="SMART" id="SM00406">
    <property type="entry name" value="IGv"/>
    <property type="match status" value="1"/>
</dbReference>
<feature type="transmembrane region" description="Helical" evidence="11">
    <location>
        <begin position="238"/>
        <end position="259"/>
    </location>
</feature>
<dbReference type="Proteomes" id="UP000264800">
    <property type="component" value="Unplaced"/>
</dbReference>
<dbReference type="GO" id="GO:0005102">
    <property type="term" value="F:signaling receptor binding"/>
    <property type="evidence" value="ECO:0007669"/>
    <property type="project" value="TreeGrafter"/>
</dbReference>
<dbReference type="SUPFAM" id="SSF48726">
    <property type="entry name" value="Immunoglobulin"/>
    <property type="match status" value="2"/>
</dbReference>
<keyword evidence="6" id="KW-1015">Disulfide bond</keyword>
<evidence type="ECO:0000256" key="2">
    <source>
        <dbReference type="ARBA" id="ARBA00022692"/>
    </source>
</evidence>
<keyword evidence="5 11" id="KW-0472">Membrane</keyword>
<dbReference type="GeneTree" id="ENSGT01050000244843"/>
<dbReference type="GO" id="GO:0001817">
    <property type="term" value="P:regulation of cytokine production"/>
    <property type="evidence" value="ECO:0007669"/>
    <property type="project" value="TreeGrafter"/>
</dbReference>
<dbReference type="Pfam" id="PF07686">
    <property type="entry name" value="V-set"/>
    <property type="match status" value="1"/>
</dbReference>
<dbReference type="GO" id="GO:0050863">
    <property type="term" value="P:regulation of T cell activation"/>
    <property type="evidence" value="ECO:0007669"/>
    <property type="project" value="UniProtKB-ARBA"/>
</dbReference>
<keyword evidence="4 11" id="KW-1133">Transmembrane helix</keyword>
<reference evidence="14" key="2">
    <citation type="submission" date="2025-09" db="UniProtKB">
        <authorList>
            <consortium name="Ensembl"/>
        </authorList>
    </citation>
    <scope>IDENTIFICATION</scope>
</reference>
<dbReference type="InterPro" id="IPR003599">
    <property type="entry name" value="Ig_sub"/>
</dbReference>
<dbReference type="GO" id="GO:0042110">
    <property type="term" value="P:T cell activation"/>
    <property type="evidence" value="ECO:0007669"/>
    <property type="project" value="UniProtKB-ARBA"/>
</dbReference>
<reference evidence="14" key="1">
    <citation type="submission" date="2025-08" db="UniProtKB">
        <authorList>
            <consortium name="Ensembl"/>
        </authorList>
    </citation>
    <scope>IDENTIFICATION</scope>
</reference>
<dbReference type="Pfam" id="PF22705">
    <property type="entry name" value="C2-set_3"/>
    <property type="match status" value="1"/>
</dbReference>
<sequence length="436" mass="50081">MSDLVLGFLLLMFSCKASSQEIAPSLTVRAMVGDDTVLPCHLKPPKDATQMTVAWGKPDLEPRFVFVRHGGKEHLVDQNPAYKGRTSLSADKLKDGDVSLRLSDVRHSDNGRYRCYIPEEEKEYFVELLVGSASSAGISLAGLDEGSSGVVLDCKSTGWFPEPQLLWLDREGNVLPAGPPETSRGPDGLYSVSSRVTVEKRHNNNFTCRVQQKDINQSRETHVHVPDDFFVVRSNCSVPVSLTVVLCFILIVAVVVFVWKWRQRKVSTKKQPDNDNEEQRQLMAEIKDGLTEKRFKREEELLKINTKYEESLDQTTDAFMKIKDELEELKKEHSVLKQEEDNIIAETEKKIKEVEHEVKKMKEAEIYKKLKEIMTEQKWKLDEKNKKHEKLELNTDKIIQRTLGEVNRLKESKQRRESNKETEEQQLQQKETKGNI</sequence>
<keyword evidence="7" id="KW-0325">Glycoprotein</keyword>
<dbReference type="Ensembl" id="ENSKMAT00000002964.1">
    <property type="protein sequence ID" value="ENSKMAP00000002905.1"/>
    <property type="gene ID" value="ENSKMAG00000002237.1"/>
</dbReference>
<keyword evidence="3 12" id="KW-0732">Signal</keyword>
<dbReference type="InterPro" id="IPR053896">
    <property type="entry name" value="BTN3A2-like_Ig-C"/>
</dbReference>
<dbReference type="InterPro" id="IPR013783">
    <property type="entry name" value="Ig-like_fold"/>
</dbReference>
<dbReference type="InterPro" id="IPR013106">
    <property type="entry name" value="Ig_V-set"/>
</dbReference>
<proteinExistence type="inferred from homology"/>
<dbReference type="AlphaFoldDB" id="A0A3Q2ZJB3"/>
<keyword evidence="8" id="KW-0393">Immunoglobulin domain</keyword>
<evidence type="ECO:0000256" key="12">
    <source>
        <dbReference type="SAM" id="SignalP"/>
    </source>
</evidence>
<dbReference type="PANTHER" id="PTHR24100">
    <property type="entry name" value="BUTYROPHILIN"/>
    <property type="match status" value="1"/>
</dbReference>
<evidence type="ECO:0000256" key="9">
    <source>
        <dbReference type="ARBA" id="ARBA00038221"/>
    </source>
</evidence>
<keyword evidence="15" id="KW-1185">Reference proteome</keyword>
<dbReference type="Gene3D" id="2.60.40.10">
    <property type="entry name" value="Immunoglobulins"/>
    <property type="match status" value="2"/>
</dbReference>
<dbReference type="SMART" id="SM00409">
    <property type="entry name" value="IG"/>
    <property type="match status" value="1"/>
</dbReference>